<keyword evidence="2" id="KW-1185">Reference proteome</keyword>
<dbReference type="RefSeq" id="WP_130351723.1">
    <property type="nucleotide sequence ID" value="NZ_SGWY01000001.1"/>
</dbReference>
<proteinExistence type="predicted"/>
<gene>
    <name evidence="1" type="ORF">EV187_0831</name>
</gene>
<evidence type="ECO:0008006" key="3">
    <source>
        <dbReference type="Google" id="ProtNLM"/>
    </source>
</evidence>
<protein>
    <recommendedName>
        <fullName evidence="3">Ankyrin repeat protein</fullName>
    </recommendedName>
</protein>
<name>A0A4Q7MNP0_9MICO</name>
<comment type="caution">
    <text evidence="1">The sequence shown here is derived from an EMBL/GenBank/DDBJ whole genome shotgun (WGS) entry which is preliminary data.</text>
</comment>
<sequence>MSDAELEYLREQVALGDEEAAAQLVELAGEREDAYELRLIAESGGTDAMDQRVQLATESGDVDELRRLEAGGNPDAAEVLDELYVEDPTDDGT</sequence>
<accession>A0A4Q7MNP0</accession>
<dbReference type="EMBL" id="SGWY01000001">
    <property type="protein sequence ID" value="RZS68402.1"/>
    <property type="molecule type" value="Genomic_DNA"/>
</dbReference>
<dbReference type="AlphaFoldDB" id="A0A4Q7MNP0"/>
<organism evidence="1 2">
    <name type="scientific">Agromyces ramosus</name>
    <dbReference type="NCBI Taxonomy" id="33879"/>
    <lineage>
        <taxon>Bacteria</taxon>
        <taxon>Bacillati</taxon>
        <taxon>Actinomycetota</taxon>
        <taxon>Actinomycetes</taxon>
        <taxon>Micrococcales</taxon>
        <taxon>Microbacteriaceae</taxon>
        <taxon>Agromyces</taxon>
    </lineage>
</organism>
<evidence type="ECO:0000313" key="2">
    <source>
        <dbReference type="Proteomes" id="UP000293289"/>
    </source>
</evidence>
<reference evidence="1 2" key="1">
    <citation type="submission" date="2019-02" db="EMBL/GenBank/DDBJ databases">
        <title>Genomic Encyclopedia of Type Strains, Phase IV (KMG-IV): sequencing the most valuable type-strain genomes for metagenomic binning, comparative biology and taxonomic classification.</title>
        <authorList>
            <person name="Goeker M."/>
        </authorList>
    </citation>
    <scope>NUCLEOTIDE SEQUENCE [LARGE SCALE GENOMIC DNA]</scope>
    <source>
        <strain evidence="1 2">DSM 43045</strain>
    </source>
</reference>
<evidence type="ECO:0000313" key="1">
    <source>
        <dbReference type="EMBL" id="RZS68402.1"/>
    </source>
</evidence>
<dbReference type="Proteomes" id="UP000293289">
    <property type="component" value="Unassembled WGS sequence"/>
</dbReference>
<dbReference type="OrthoDB" id="3395889at2"/>